<reference evidence="1" key="1">
    <citation type="journal article" date="2013" name="BMC Genomics">
        <title>Unscrambling butterfly oogenesis.</title>
        <authorList>
            <person name="Carter J.M."/>
            <person name="Baker S.C."/>
            <person name="Pink R."/>
            <person name="Carter D.R."/>
            <person name="Collins A."/>
            <person name="Tomlin J."/>
            <person name="Gibbs M."/>
            <person name="Breuker C.J."/>
        </authorList>
    </citation>
    <scope>NUCLEOTIDE SEQUENCE</scope>
    <source>
        <tissue evidence="1">Ovary</tissue>
    </source>
</reference>
<accession>S4PZV1</accession>
<proteinExistence type="predicted"/>
<sequence length="86" mass="9728">CAGSSAATTRRTRRWCACTARRGRACTSARCARPPSTRAPSWRTRRPSAWTRCWTKCSRSWRACATLSRTSARSFSAWTLTSRPRT</sequence>
<organism evidence="1">
    <name type="scientific">Pararge aegeria</name>
    <name type="common">speckled wood butterfly</name>
    <dbReference type="NCBI Taxonomy" id="116150"/>
    <lineage>
        <taxon>Eukaryota</taxon>
        <taxon>Metazoa</taxon>
        <taxon>Ecdysozoa</taxon>
        <taxon>Arthropoda</taxon>
        <taxon>Hexapoda</taxon>
        <taxon>Insecta</taxon>
        <taxon>Pterygota</taxon>
        <taxon>Neoptera</taxon>
        <taxon>Endopterygota</taxon>
        <taxon>Lepidoptera</taxon>
        <taxon>Glossata</taxon>
        <taxon>Ditrysia</taxon>
        <taxon>Papilionoidea</taxon>
        <taxon>Nymphalidae</taxon>
        <taxon>Satyrinae</taxon>
        <taxon>Satyrini</taxon>
        <taxon>Parargina</taxon>
        <taxon>Pararge</taxon>
    </lineage>
</organism>
<feature type="non-terminal residue" evidence="1">
    <location>
        <position position="86"/>
    </location>
</feature>
<dbReference type="EMBL" id="GAIX01000898">
    <property type="protein sequence ID" value="JAA91662.1"/>
    <property type="molecule type" value="Transcribed_RNA"/>
</dbReference>
<evidence type="ECO:0000313" key="1">
    <source>
        <dbReference type="EMBL" id="JAA91662.1"/>
    </source>
</evidence>
<reference evidence="1" key="2">
    <citation type="submission" date="2013-05" db="EMBL/GenBank/DDBJ databases">
        <authorList>
            <person name="Carter J.-M."/>
            <person name="Baker S.C."/>
            <person name="Pink R."/>
            <person name="Carter D.R.F."/>
            <person name="Collins A."/>
            <person name="Tomlin J."/>
            <person name="Gibbs M."/>
            <person name="Breuker C.J."/>
        </authorList>
    </citation>
    <scope>NUCLEOTIDE SEQUENCE</scope>
    <source>
        <tissue evidence="1">Ovary</tissue>
    </source>
</reference>
<dbReference type="AlphaFoldDB" id="S4PZV1"/>
<name>S4PZV1_9NEOP</name>
<feature type="non-terminal residue" evidence="1">
    <location>
        <position position="1"/>
    </location>
</feature>
<protein>
    <submittedName>
        <fullName evidence="1">Putative exocyst complex component sec3</fullName>
    </submittedName>
</protein>